<name>A0A3D9L441_MARFU</name>
<reference evidence="3 4" key="1">
    <citation type="submission" date="2018-07" db="EMBL/GenBank/DDBJ databases">
        <title>Genomic Encyclopedia of Type Strains, Phase IV (KMG-IV): sequencing the most valuable type-strain genomes for metagenomic binning, comparative biology and taxonomic classification.</title>
        <authorList>
            <person name="Goeker M."/>
        </authorList>
    </citation>
    <scope>NUCLEOTIDE SEQUENCE [LARGE SCALE GENOMIC DNA]</scope>
    <source>
        <strain evidence="3 4">DSM 4134</strain>
    </source>
</reference>
<proteinExistence type="predicted"/>
<accession>A0A3D9L441</accession>
<evidence type="ECO:0000313" key="3">
    <source>
        <dbReference type="EMBL" id="RED98834.1"/>
    </source>
</evidence>
<keyword evidence="4" id="KW-1185">Reference proteome</keyword>
<dbReference type="OrthoDB" id="9784548at2"/>
<dbReference type="Pfam" id="PF25302">
    <property type="entry name" value="NADase_transloc"/>
    <property type="match status" value="1"/>
</dbReference>
<feature type="signal peptide" evidence="1">
    <location>
        <begin position="1"/>
        <end position="24"/>
    </location>
</feature>
<keyword evidence="1" id="KW-0732">Signal</keyword>
<evidence type="ECO:0000259" key="2">
    <source>
        <dbReference type="Pfam" id="PF25302"/>
    </source>
</evidence>
<feature type="domain" description="NAD glycohydrolase translocation F5/8 type C" evidence="2">
    <location>
        <begin position="94"/>
        <end position="251"/>
    </location>
</feature>
<evidence type="ECO:0000313" key="4">
    <source>
        <dbReference type="Proteomes" id="UP000256779"/>
    </source>
</evidence>
<dbReference type="InterPro" id="IPR057561">
    <property type="entry name" value="NADase_transloc"/>
</dbReference>
<organism evidence="3 4">
    <name type="scientific">Marinoscillum furvescens DSM 4134</name>
    <dbReference type="NCBI Taxonomy" id="1122208"/>
    <lineage>
        <taxon>Bacteria</taxon>
        <taxon>Pseudomonadati</taxon>
        <taxon>Bacteroidota</taxon>
        <taxon>Cytophagia</taxon>
        <taxon>Cytophagales</taxon>
        <taxon>Reichenbachiellaceae</taxon>
        <taxon>Marinoscillum</taxon>
    </lineage>
</organism>
<dbReference type="RefSeq" id="WP_115868141.1">
    <property type="nucleotide sequence ID" value="NZ_QREG01000009.1"/>
</dbReference>
<dbReference type="NCBIfam" id="NF047619">
    <property type="entry name" value="NADase_discoid"/>
    <property type="match status" value="1"/>
</dbReference>
<dbReference type="EMBL" id="QREG01000009">
    <property type="protein sequence ID" value="RED98834.1"/>
    <property type="molecule type" value="Genomic_DNA"/>
</dbReference>
<sequence length="256" mass="29078">MKLFNKRTLFILILLIGKNISAQSIPTLTPTIGKMVDFTPEIKAEWVIRDKAMQDLTDGKRTWEELTPEEEELFTKYGEVYESMWDIVGRACSWYCGGGLDTQTASSSLSPQGSNTYSPENAHDLSYETAWVEGADDYGIGEYIEYHLRPENPRITEIIVVNGYVKSDAAWKNNSRVKKLKVYLNDRPLAYLALEDSKAEQHFAVKAIGYADRKDMDALKSKPASVLKFEIVEIYPGLKWKDTAITEIFFDGIDVH</sequence>
<feature type="chain" id="PRO_5017722047" description="NAD glycohydrolase translocation F5/8 type C domain-containing protein" evidence="1">
    <location>
        <begin position="25"/>
        <end position="256"/>
    </location>
</feature>
<gene>
    <name evidence="3" type="ORF">C7460_10926</name>
</gene>
<dbReference type="Proteomes" id="UP000256779">
    <property type="component" value="Unassembled WGS sequence"/>
</dbReference>
<protein>
    <recommendedName>
        <fullName evidence="2">NAD glycohydrolase translocation F5/8 type C domain-containing protein</fullName>
    </recommendedName>
</protein>
<dbReference type="AlphaFoldDB" id="A0A3D9L441"/>
<comment type="caution">
    <text evidence="3">The sequence shown here is derived from an EMBL/GenBank/DDBJ whole genome shotgun (WGS) entry which is preliminary data.</text>
</comment>
<evidence type="ECO:0000256" key="1">
    <source>
        <dbReference type="SAM" id="SignalP"/>
    </source>
</evidence>